<reference evidence="1" key="1">
    <citation type="submission" date="2021-04" db="EMBL/GenBank/DDBJ databases">
        <title>Biosynthetic gene clusters of Dactylosporangioum roseum.</title>
        <authorList>
            <person name="Hartkoorn R.C."/>
            <person name="Beaudoing E."/>
            <person name="Hot D."/>
            <person name="Moureu S."/>
        </authorList>
    </citation>
    <scope>NUCLEOTIDE SEQUENCE</scope>
    <source>
        <strain evidence="1">NRRL B-16295</strain>
    </source>
</reference>
<evidence type="ECO:0000313" key="2">
    <source>
        <dbReference type="Proteomes" id="UP001058271"/>
    </source>
</evidence>
<dbReference type="RefSeq" id="WP_260729458.1">
    <property type="nucleotide sequence ID" value="NZ_BAAABS010000090.1"/>
</dbReference>
<accession>A0ABY5ZGY6</accession>
<dbReference type="EMBL" id="CP073721">
    <property type="protein sequence ID" value="UWZ40017.1"/>
    <property type="molecule type" value="Genomic_DNA"/>
</dbReference>
<name>A0ABY5ZGY6_9ACTN</name>
<sequence>MPHTTAVRLQVAQLLATLEQASTVLAGEPRADPDRLAAELDTILRRAYDAATHIAAYLDERSRAATEPGS</sequence>
<evidence type="ECO:0000313" key="1">
    <source>
        <dbReference type="EMBL" id="UWZ40017.1"/>
    </source>
</evidence>
<gene>
    <name evidence="1" type="ORF">Drose_18510</name>
</gene>
<protein>
    <submittedName>
        <fullName evidence="1">Uncharacterized protein</fullName>
    </submittedName>
</protein>
<organism evidence="1 2">
    <name type="scientific">Dactylosporangium roseum</name>
    <dbReference type="NCBI Taxonomy" id="47989"/>
    <lineage>
        <taxon>Bacteria</taxon>
        <taxon>Bacillati</taxon>
        <taxon>Actinomycetota</taxon>
        <taxon>Actinomycetes</taxon>
        <taxon>Micromonosporales</taxon>
        <taxon>Micromonosporaceae</taxon>
        <taxon>Dactylosporangium</taxon>
    </lineage>
</organism>
<proteinExistence type="predicted"/>
<keyword evidence="2" id="KW-1185">Reference proteome</keyword>
<dbReference type="Proteomes" id="UP001058271">
    <property type="component" value="Chromosome"/>
</dbReference>